<evidence type="ECO:0000256" key="2">
    <source>
        <dbReference type="ARBA" id="ARBA00022963"/>
    </source>
</evidence>
<dbReference type="GO" id="GO:0016042">
    <property type="term" value="P:lipid catabolic process"/>
    <property type="evidence" value="ECO:0007669"/>
    <property type="project" value="UniProtKB-KW"/>
</dbReference>
<feature type="signal peptide" evidence="4">
    <location>
        <begin position="1"/>
        <end position="26"/>
    </location>
</feature>
<evidence type="ECO:0000313" key="6">
    <source>
        <dbReference type="EMBL" id="MBB6033394.1"/>
    </source>
</evidence>
<dbReference type="AlphaFoldDB" id="A0A841FC79"/>
<evidence type="ECO:0000256" key="4">
    <source>
        <dbReference type="SAM" id="SignalP"/>
    </source>
</evidence>
<dbReference type="RefSeq" id="WP_184786255.1">
    <property type="nucleotide sequence ID" value="NZ_BONT01000097.1"/>
</dbReference>
<keyword evidence="7" id="KW-1185">Reference proteome</keyword>
<accession>A0A841FC79</accession>
<sequence length="361" mass="38694">MRRTIARTAAALAVSAGLVATGPAAAAAVPVPRLLEPTGAYSVGVTQLHLVDEGRPDPWVPEVDRELMVALWYPTAQDHGPTAGYLTPEEARLFLIQSELDLPPNLLSDVETHAYPDARPLRGKKPLVVLSPGFNKPRAILTGVAEQLASEGFLVAVISHNYESVLEFPDGRTTTCRACGTGEFAKAQRGRAQDVRFVLDELTGRGPWKSLIDTRRIAMGGHSLGGASSFAAMRLDPRIKAGLNVDGNIDEMPDMPLGRPFMLMGHEGTAVNNPTWTDAWGLSTGWKRWLEVTGTEHASFTDVGLLGSQLGLPMESAIDPVRATELTRAYVSAFFAEHLGCGDGGLLDGPSADWPEVVFHG</sequence>
<keyword evidence="2" id="KW-0442">Lipid degradation</keyword>
<keyword evidence="3" id="KW-0443">Lipid metabolism</keyword>
<gene>
    <name evidence="6" type="ORF">HNR73_001241</name>
</gene>
<dbReference type="Gene3D" id="3.40.50.1820">
    <property type="entry name" value="alpha/beta hydrolase"/>
    <property type="match status" value="1"/>
</dbReference>
<dbReference type="EMBL" id="JACHGT010000002">
    <property type="protein sequence ID" value="MBB6033394.1"/>
    <property type="molecule type" value="Genomic_DNA"/>
</dbReference>
<evidence type="ECO:0000259" key="5">
    <source>
        <dbReference type="Pfam" id="PF12740"/>
    </source>
</evidence>
<keyword evidence="1 6" id="KW-0378">Hydrolase</keyword>
<reference evidence="6 7" key="1">
    <citation type="submission" date="2020-08" db="EMBL/GenBank/DDBJ databases">
        <title>Genomic Encyclopedia of Type Strains, Phase IV (KMG-IV): sequencing the most valuable type-strain genomes for metagenomic binning, comparative biology and taxonomic classification.</title>
        <authorList>
            <person name="Goeker M."/>
        </authorList>
    </citation>
    <scope>NUCLEOTIDE SEQUENCE [LARGE SCALE GENOMIC DNA]</scope>
    <source>
        <strain evidence="6 7">YIM 65646</strain>
    </source>
</reference>
<comment type="caution">
    <text evidence="6">The sequence shown here is derived from an EMBL/GenBank/DDBJ whole genome shotgun (WGS) entry which is preliminary data.</text>
</comment>
<evidence type="ECO:0000313" key="7">
    <source>
        <dbReference type="Proteomes" id="UP000548476"/>
    </source>
</evidence>
<dbReference type="GO" id="GO:0003847">
    <property type="term" value="F:1-alkyl-2-acetylglycerophosphocholine esterase activity"/>
    <property type="evidence" value="ECO:0007669"/>
    <property type="project" value="TreeGrafter"/>
</dbReference>
<evidence type="ECO:0000256" key="3">
    <source>
        <dbReference type="ARBA" id="ARBA00023098"/>
    </source>
</evidence>
<feature type="chain" id="PRO_5033025540" evidence="4">
    <location>
        <begin position="27"/>
        <end position="361"/>
    </location>
</feature>
<keyword evidence="4" id="KW-0732">Signal</keyword>
<dbReference type="PANTHER" id="PTHR10272:SF0">
    <property type="entry name" value="PLATELET-ACTIVATING FACTOR ACETYLHYDROLASE"/>
    <property type="match status" value="1"/>
</dbReference>
<dbReference type="InterPro" id="IPR041127">
    <property type="entry name" value="PET_hydrolase/cutinase-like"/>
</dbReference>
<protein>
    <submittedName>
        <fullName evidence="6">Putative dienelactone hydrolase</fullName>
    </submittedName>
</protein>
<dbReference type="PANTHER" id="PTHR10272">
    <property type="entry name" value="PLATELET-ACTIVATING FACTOR ACETYLHYDROLASE"/>
    <property type="match status" value="1"/>
</dbReference>
<dbReference type="InterPro" id="IPR029058">
    <property type="entry name" value="AB_hydrolase_fold"/>
</dbReference>
<dbReference type="Pfam" id="PF12740">
    <property type="entry name" value="PETase"/>
    <property type="match status" value="1"/>
</dbReference>
<dbReference type="Proteomes" id="UP000548476">
    <property type="component" value="Unassembled WGS sequence"/>
</dbReference>
<name>A0A841FC79_9ACTN</name>
<evidence type="ECO:0000256" key="1">
    <source>
        <dbReference type="ARBA" id="ARBA00022801"/>
    </source>
</evidence>
<feature type="domain" description="PET hydrolase/cutinase-like" evidence="5">
    <location>
        <begin position="123"/>
        <end position="245"/>
    </location>
</feature>
<proteinExistence type="predicted"/>
<organism evidence="6 7">
    <name type="scientific">Phytomonospora endophytica</name>
    <dbReference type="NCBI Taxonomy" id="714109"/>
    <lineage>
        <taxon>Bacteria</taxon>
        <taxon>Bacillati</taxon>
        <taxon>Actinomycetota</taxon>
        <taxon>Actinomycetes</taxon>
        <taxon>Micromonosporales</taxon>
        <taxon>Micromonosporaceae</taxon>
        <taxon>Phytomonospora</taxon>
    </lineage>
</organism>
<dbReference type="SUPFAM" id="SSF53474">
    <property type="entry name" value="alpha/beta-Hydrolases"/>
    <property type="match status" value="1"/>
</dbReference>